<evidence type="ECO:0000313" key="1">
    <source>
        <dbReference type="EMBL" id="KAI4338745.1"/>
    </source>
</evidence>
<comment type="caution">
    <text evidence="1">The sequence shown here is derived from an EMBL/GenBank/DDBJ whole genome shotgun (WGS) entry which is preliminary data.</text>
</comment>
<accession>A0ACB9NR97</accession>
<sequence>MNKRDEKLWRQRPIRQSANTSLRMGCVRFGPAAFVFVLCCLKGVMMTFGDTGGRRYKAGNDVPLYVNKVGPFANPSETYEYYSLPLCRPDVVERKKMSFGELLNGERFATAPFKIAFLQDKDHEVACRRNISVGEVLRLQSAMRQDYYYQMDCDDLPMWGFLGGWLRGGEDGQQKFRLYQHLEFQISYNKDQIIDAHVRMHPYSRMDLTDQRDTYIELSYGVKWVESNDSYSMRMDKYKWRNPFHSAMQRNSILGSCWTLLILITSLSLYYVRVVRKDFSEFSTDDLVANHEQKGWKYLCFDVFRYPPNKSLLSAFLGYGAQLCTLVVLLLLLGLLGLFYPYKHGNLLKALVFGYSTTSAVAGYISISLFHRLEGTDWVKNLILLGCISYGPLLLSFCFNNTVATAYQANAALPFTVVSKLLLIVTCVALPLLALGGLAARKLNRPEFQVPCEPSKCPREIPPIRWYKKALPRMILGGFLPFSVVCIELYFLYASLWGYRVYTAYGVLAVNFVILLVTTCAVTVSLTHSQLASEDHHWWWRSFLVGGSGGLYIFGYSIFYYYCRTNFSGFLQLSFFFGYTACISFGLFAMLGSVGFFSSLVYVRHIYGSIKSD</sequence>
<dbReference type="Proteomes" id="UP001057402">
    <property type="component" value="Chromosome 7"/>
</dbReference>
<name>A0ACB9NR97_9MYRT</name>
<evidence type="ECO:0000313" key="2">
    <source>
        <dbReference type="Proteomes" id="UP001057402"/>
    </source>
</evidence>
<reference evidence="2" key="1">
    <citation type="journal article" date="2023" name="Front. Plant Sci.">
        <title>Chromosomal-level genome assembly of Melastoma candidum provides insights into trichome evolution.</title>
        <authorList>
            <person name="Zhong Y."/>
            <person name="Wu W."/>
            <person name="Sun C."/>
            <person name="Zou P."/>
            <person name="Liu Y."/>
            <person name="Dai S."/>
            <person name="Zhou R."/>
        </authorList>
    </citation>
    <scope>NUCLEOTIDE SEQUENCE [LARGE SCALE GENOMIC DNA]</scope>
</reference>
<protein>
    <submittedName>
        <fullName evidence="1">Uncharacterized protein</fullName>
    </submittedName>
</protein>
<keyword evidence="2" id="KW-1185">Reference proteome</keyword>
<organism evidence="1 2">
    <name type="scientific">Melastoma candidum</name>
    <dbReference type="NCBI Taxonomy" id="119954"/>
    <lineage>
        <taxon>Eukaryota</taxon>
        <taxon>Viridiplantae</taxon>
        <taxon>Streptophyta</taxon>
        <taxon>Embryophyta</taxon>
        <taxon>Tracheophyta</taxon>
        <taxon>Spermatophyta</taxon>
        <taxon>Magnoliopsida</taxon>
        <taxon>eudicotyledons</taxon>
        <taxon>Gunneridae</taxon>
        <taxon>Pentapetalae</taxon>
        <taxon>rosids</taxon>
        <taxon>malvids</taxon>
        <taxon>Myrtales</taxon>
        <taxon>Melastomataceae</taxon>
        <taxon>Melastomatoideae</taxon>
        <taxon>Melastomateae</taxon>
        <taxon>Melastoma</taxon>
    </lineage>
</organism>
<dbReference type="EMBL" id="CM042886">
    <property type="protein sequence ID" value="KAI4338745.1"/>
    <property type="molecule type" value="Genomic_DNA"/>
</dbReference>
<gene>
    <name evidence="1" type="ORF">MLD38_023764</name>
</gene>
<proteinExistence type="predicted"/>